<dbReference type="PANTHER" id="PTHR24320">
    <property type="entry name" value="RETINOL DEHYDROGENASE"/>
    <property type="match status" value="1"/>
</dbReference>
<dbReference type="PANTHER" id="PTHR24320:SF282">
    <property type="entry name" value="WW DOMAIN-CONTAINING OXIDOREDUCTASE"/>
    <property type="match status" value="1"/>
</dbReference>
<protein>
    <recommendedName>
        <fullName evidence="6">Oxidoreductase</fullName>
    </recommendedName>
</protein>
<dbReference type="Gene3D" id="3.40.50.720">
    <property type="entry name" value="NAD(P)-binding Rossmann-like Domain"/>
    <property type="match status" value="1"/>
</dbReference>
<evidence type="ECO:0000313" key="5">
    <source>
        <dbReference type="Proteomes" id="UP000277212"/>
    </source>
</evidence>
<dbReference type="Proteomes" id="UP000277212">
    <property type="component" value="Unassembled WGS sequence"/>
</dbReference>
<organism evidence="4 5">
    <name type="scientific">Fusarium kuroshium</name>
    <dbReference type="NCBI Taxonomy" id="2010991"/>
    <lineage>
        <taxon>Eukaryota</taxon>
        <taxon>Fungi</taxon>
        <taxon>Dikarya</taxon>
        <taxon>Ascomycota</taxon>
        <taxon>Pezizomycotina</taxon>
        <taxon>Sordariomycetes</taxon>
        <taxon>Hypocreomycetidae</taxon>
        <taxon>Hypocreales</taxon>
        <taxon>Nectriaceae</taxon>
        <taxon>Fusarium</taxon>
        <taxon>Fusarium solani species complex</taxon>
    </lineage>
</organism>
<keyword evidence="2" id="KW-0521">NADP</keyword>
<evidence type="ECO:0000256" key="2">
    <source>
        <dbReference type="ARBA" id="ARBA00022857"/>
    </source>
</evidence>
<dbReference type="InterPro" id="IPR002347">
    <property type="entry name" value="SDR_fam"/>
</dbReference>
<keyword evidence="5" id="KW-1185">Reference proteome</keyword>
<proteinExistence type="inferred from homology"/>
<name>A0A3M2RQV5_9HYPO</name>
<accession>A0A3M2RQV5</accession>
<comment type="caution">
    <text evidence="4">The sequence shown here is derived from an EMBL/GenBank/DDBJ whole genome shotgun (WGS) entry which is preliminary data.</text>
</comment>
<comment type="similarity">
    <text evidence="1">Belongs to the short-chain dehydrogenases/reductases (SDR) family.</text>
</comment>
<dbReference type="AlphaFoldDB" id="A0A3M2RQV5"/>
<keyword evidence="3" id="KW-0560">Oxidoreductase</keyword>
<dbReference type="OrthoDB" id="191139at2759"/>
<gene>
    <name evidence="4" type="ORF">CDV36_012749</name>
</gene>
<evidence type="ECO:0000256" key="1">
    <source>
        <dbReference type="ARBA" id="ARBA00006484"/>
    </source>
</evidence>
<dbReference type="SUPFAM" id="SSF51735">
    <property type="entry name" value="NAD(P)-binding Rossmann-fold domains"/>
    <property type="match status" value="1"/>
</dbReference>
<evidence type="ECO:0000256" key="3">
    <source>
        <dbReference type="ARBA" id="ARBA00023002"/>
    </source>
</evidence>
<dbReference type="PRINTS" id="PR00081">
    <property type="entry name" value="GDHRDH"/>
</dbReference>
<dbReference type="EMBL" id="NKUJ01000329">
    <property type="protein sequence ID" value="RMJ07637.1"/>
    <property type="molecule type" value="Genomic_DNA"/>
</dbReference>
<evidence type="ECO:0000313" key="4">
    <source>
        <dbReference type="EMBL" id="RMJ07637.1"/>
    </source>
</evidence>
<evidence type="ECO:0008006" key="6">
    <source>
        <dbReference type="Google" id="ProtNLM"/>
    </source>
</evidence>
<dbReference type="STRING" id="2010991.A0A3M2RQV5"/>
<reference evidence="4 5" key="1">
    <citation type="submission" date="2017-06" db="EMBL/GenBank/DDBJ databases">
        <title>Comparative genomic analysis of Ambrosia Fusariam Clade fungi.</title>
        <authorList>
            <person name="Stajich J.E."/>
            <person name="Carrillo J."/>
            <person name="Kijimoto T."/>
            <person name="Eskalen A."/>
            <person name="O'Donnell K."/>
            <person name="Kasson M."/>
        </authorList>
    </citation>
    <scope>NUCLEOTIDE SEQUENCE [LARGE SCALE GENOMIC DNA]</scope>
    <source>
        <strain evidence="4">UCR3666</strain>
    </source>
</reference>
<dbReference type="GO" id="GO:0016491">
    <property type="term" value="F:oxidoreductase activity"/>
    <property type="evidence" value="ECO:0007669"/>
    <property type="project" value="UniProtKB-KW"/>
</dbReference>
<dbReference type="Pfam" id="PF00106">
    <property type="entry name" value="adh_short"/>
    <property type="match status" value="1"/>
</dbReference>
<sequence>MKSGILFDPDKDIPDLSGKVILVTGGNTGLGLETILQLAKHNPAHIYLGARSEEKGNRAIKEVQEKVPNAPPITFLHLDLGSLESTKAAAASFRASSDRLDILVNNAGIMAVPEGLTKDGYEIQFGTNHVGHALLTKLLLPTLKATAATNSSDVRVLFLSSAGEAIAPKDSYHLDKAKTTMPHVGTWARYGQSKLANIHYSAALAKCHPDIKFISLHPGVVQTNLGDSFINGFGSLLGTVFRFIGNLMTVSVEKGALNQIWAATSKDVESGVFYHPIGVTGKGSALSNNEEVQEQLWEWTEKELESYVL</sequence>
<dbReference type="InterPro" id="IPR036291">
    <property type="entry name" value="NAD(P)-bd_dom_sf"/>
</dbReference>